<keyword evidence="2" id="KW-1185">Reference proteome</keyword>
<protein>
    <submittedName>
        <fullName evidence="1">Uncharacterized protein</fullName>
    </submittedName>
</protein>
<evidence type="ECO:0000313" key="1">
    <source>
        <dbReference type="EMBL" id="PWW79718.1"/>
    </source>
</evidence>
<dbReference type="AlphaFoldDB" id="A0A317SZ30"/>
<comment type="caution">
    <text evidence="1">The sequence shown here is derived from an EMBL/GenBank/DDBJ whole genome shotgun (WGS) entry which is preliminary data.</text>
</comment>
<reference evidence="1 2" key="1">
    <citation type="submission" date="2018-03" db="EMBL/GenBank/DDBJ databases">
        <title>Genomes of Pezizomycetes fungi and the evolution of truffles.</title>
        <authorList>
            <person name="Murat C."/>
            <person name="Payen T."/>
            <person name="Noel B."/>
            <person name="Kuo A."/>
            <person name="Martin F.M."/>
        </authorList>
    </citation>
    <scope>NUCLEOTIDE SEQUENCE [LARGE SCALE GENOMIC DNA]</scope>
    <source>
        <strain evidence="1">091103-1</strain>
    </source>
</reference>
<accession>A0A317SZ30</accession>
<evidence type="ECO:0000313" key="2">
    <source>
        <dbReference type="Proteomes" id="UP000246991"/>
    </source>
</evidence>
<dbReference type="EMBL" id="PYWC01000006">
    <property type="protein sequence ID" value="PWW79718.1"/>
    <property type="molecule type" value="Genomic_DNA"/>
</dbReference>
<feature type="non-terminal residue" evidence="1">
    <location>
        <position position="1"/>
    </location>
</feature>
<organism evidence="1 2">
    <name type="scientific">Tuber magnatum</name>
    <name type="common">white Piedmont truffle</name>
    <dbReference type="NCBI Taxonomy" id="42249"/>
    <lineage>
        <taxon>Eukaryota</taxon>
        <taxon>Fungi</taxon>
        <taxon>Dikarya</taxon>
        <taxon>Ascomycota</taxon>
        <taxon>Pezizomycotina</taxon>
        <taxon>Pezizomycetes</taxon>
        <taxon>Pezizales</taxon>
        <taxon>Tuberaceae</taxon>
        <taxon>Tuber</taxon>
    </lineage>
</organism>
<name>A0A317SZ30_9PEZI</name>
<dbReference type="Proteomes" id="UP000246991">
    <property type="component" value="Unassembled WGS sequence"/>
</dbReference>
<sequence length="68" mass="7681">KYWWRNQSAAFVLGWKEETMGGLRELRFGSKLHHGISLNRDSTGTPLTRKLSVASTMPPGAFAMHVQH</sequence>
<proteinExistence type="predicted"/>
<gene>
    <name evidence="1" type="ORF">C7212DRAFT_158222</name>
</gene>